<dbReference type="Proteomes" id="UP000054564">
    <property type="component" value="Unassembled WGS sequence"/>
</dbReference>
<evidence type="ECO:0000313" key="3">
    <source>
        <dbReference type="Proteomes" id="UP000054564"/>
    </source>
</evidence>
<organism evidence="2 3">
    <name type="scientific">Puccinia striiformis f. sp. tritici PST-78</name>
    <dbReference type="NCBI Taxonomy" id="1165861"/>
    <lineage>
        <taxon>Eukaryota</taxon>
        <taxon>Fungi</taxon>
        <taxon>Dikarya</taxon>
        <taxon>Basidiomycota</taxon>
        <taxon>Pucciniomycotina</taxon>
        <taxon>Pucciniomycetes</taxon>
        <taxon>Pucciniales</taxon>
        <taxon>Pucciniaceae</taxon>
        <taxon>Puccinia</taxon>
    </lineage>
</organism>
<evidence type="ECO:0000256" key="1">
    <source>
        <dbReference type="SAM" id="MobiDB-lite"/>
    </source>
</evidence>
<protein>
    <submittedName>
        <fullName evidence="2">Uncharacterized protein</fullName>
    </submittedName>
</protein>
<evidence type="ECO:0000313" key="2">
    <source>
        <dbReference type="EMBL" id="KNE88860.1"/>
    </source>
</evidence>
<reference evidence="3" key="1">
    <citation type="submission" date="2014-03" db="EMBL/GenBank/DDBJ databases">
        <title>The Genome Sequence of Puccinia striiformis f. sp. tritici PST-78.</title>
        <authorList>
            <consortium name="The Broad Institute Genome Sequencing Platform"/>
            <person name="Cuomo C."/>
            <person name="Hulbert S."/>
            <person name="Chen X."/>
            <person name="Walker B."/>
            <person name="Young S.K."/>
            <person name="Zeng Q."/>
            <person name="Gargeya S."/>
            <person name="Fitzgerald M."/>
            <person name="Haas B."/>
            <person name="Abouelleil A."/>
            <person name="Alvarado L."/>
            <person name="Arachchi H.M."/>
            <person name="Berlin A.M."/>
            <person name="Chapman S.B."/>
            <person name="Goldberg J."/>
            <person name="Griggs A."/>
            <person name="Gujja S."/>
            <person name="Hansen M."/>
            <person name="Howarth C."/>
            <person name="Imamovic A."/>
            <person name="Larimer J."/>
            <person name="McCowan C."/>
            <person name="Montmayeur A."/>
            <person name="Murphy C."/>
            <person name="Neiman D."/>
            <person name="Pearson M."/>
            <person name="Priest M."/>
            <person name="Roberts A."/>
            <person name="Saif S."/>
            <person name="Shea T."/>
            <person name="Sisk P."/>
            <person name="Sykes S."/>
            <person name="Wortman J."/>
            <person name="Nusbaum C."/>
            <person name="Birren B."/>
        </authorList>
    </citation>
    <scope>NUCLEOTIDE SEQUENCE [LARGE SCALE GENOMIC DNA]</scope>
    <source>
        <strain evidence="3">race PST-78</strain>
    </source>
</reference>
<accession>A0A0L0UPG2</accession>
<name>A0A0L0UPG2_9BASI</name>
<dbReference type="AlphaFoldDB" id="A0A0L0UPG2"/>
<dbReference type="EMBL" id="AJIL01000797">
    <property type="protein sequence ID" value="KNE88860.1"/>
    <property type="molecule type" value="Genomic_DNA"/>
</dbReference>
<sequence>MAFQGFRSGKSIKSEAEGSSEELSLLQNSISNQDDDDDHTSQLRGQLDHSFIADNHFNPSTTSI</sequence>
<feature type="region of interest" description="Disordered" evidence="1">
    <location>
        <begin position="1"/>
        <end position="64"/>
    </location>
</feature>
<keyword evidence="3" id="KW-1185">Reference proteome</keyword>
<proteinExistence type="predicted"/>
<feature type="compositionally biased region" description="Low complexity" evidence="1">
    <location>
        <begin position="21"/>
        <end position="31"/>
    </location>
</feature>
<comment type="caution">
    <text evidence="2">The sequence shown here is derived from an EMBL/GenBank/DDBJ whole genome shotgun (WGS) entry which is preliminary data.</text>
</comment>
<gene>
    <name evidence="2" type="ORF">PSTG_17693</name>
</gene>